<dbReference type="SUPFAM" id="SSF53597">
    <property type="entry name" value="Dihydrofolate reductase-like"/>
    <property type="match status" value="1"/>
</dbReference>
<dbReference type="OrthoDB" id="3471498at2"/>
<dbReference type="InterPro" id="IPR050765">
    <property type="entry name" value="Riboflavin_Biosynth_HTPR"/>
</dbReference>
<accession>A0A4R0J9K9</accession>
<feature type="domain" description="Bacterial bifunctional deaminase-reductase C-terminal" evidence="1">
    <location>
        <begin position="6"/>
        <end position="171"/>
    </location>
</feature>
<dbReference type="InterPro" id="IPR002734">
    <property type="entry name" value="RibDG_C"/>
</dbReference>
<proteinExistence type="predicted"/>
<dbReference type="EMBL" id="SJKA01000001">
    <property type="protein sequence ID" value="TCC43423.1"/>
    <property type="molecule type" value="Genomic_DNA"/>
</dbReference>
<dbReference type="RefSeq" id="WP_131284374.1">
    <property type="nucleotide sequence ID" value="NZ_SJKA01000001.1"/>
</dbReference>
<comment type="caution">
    <text evidence="2">The sequence shown here is derived from an EMBL/GenBank/DDBJ whole genome shotgun (WGS) entry which is preliminary data.</text>
</comment>
<dbReference type="GO" id="GO:0009231">
    <property type="term" value="P:riboflavin biosynthetic process"/>
    <property type="evidence" value="ECO:0007669"/>
    <property type="project" value="InterPro"/>
</dbReference>
<organism evidence="2 3">
    <name type="scientific">Kribbella sindirgiensis</name>
    <dbReference type="NCBI Taxonomy" id="1124744"/>
    <lineage>
        <taxon>Bacteria</taxon>
        <taxon>Bacillati</taxon>
        <taxon>Actinomycetota</taxon>
        <taxon>Actinomycetes</taxon>
        <taxon>Propionibacteriales</taxon>
        <taxon>Kribbellaceae</taxon>
        <taxon>Kribbella</taxon>
    </lineage>
</organism>
<dbReference type="PANTHER" id="PTHR38011:SF2">
    <property type="entry name" value="BIFUNCTIONAL DEAMINASE-REDUCTASE DOMAIN PROTEIN"/>
    <property type="match status" value="1"/>
</dbReference>
<dbReference type="Proteomes" id="UP000292695">
    <property type="component" value="Unassembled WGS sequence"/>
</dbReference>
<evidence type="ECO:0000259" key="1">
    <source>
        <dbReference type="Pfam" id="PF01872"/>
    </source>
</evidence>
<dbReference type="Gene3D" id="3.40.430.10">
    <property type="entry name" value="Dihydrofolate Reductase, subunit A"/>
    <property type="match status" value="1"/>
</dbReference>
<dbReference type="Pfam" id="PF01872">
    <property type="entry name" value="RibD_C"/>
    <property type="match status" value="1"/>
</dbReference>
<reference evidence="2 3" key="1">
    <citation type="submission" date="2019-02" db="EMBL/GenBank/DDBJ databases">
        <title>Kribbella capetownensis sp. nov. and Kribbella speibonae sp. nov., isolated from soil.</title>
        <authorList>
            <person name="Curtis S.M."/>
            <person name="Norton I."/>
            <person name="Everest G.J."/>
            <person name="Meyers P.R."/>
        </authorList>
    </citation>
    <scope>NUCLEOTIDE SEQUENCE [LARGE SCALE GENOMIC DNA]</scope>
    <source>
        <strain evidence="2 3">DSM 27082</strain>
    </source>
</reference>
<dbReference type="AlphaFoldDB" id="A0A4R0J9K9"/>
<evidence type="ECO:0000313" key="3">
    <source>
        <dbReference type="Proteomes" id="UP000292695"/>
    </source>
</evidence>
<name>A0A4R0J9K9_9ACTN</name>
<dbReference type="InterPro" id="IPR024072">
    <property type="entry name" value="DHFR-like_dom_sf"/>
</dbReference>
<keyword evidence="3" id="KW-1185">Reference proteome</keyword>
<gene>
    <name evidence="2" type="ORF">E0H50_02845</name>
</gene>
<dbReference type="GO" id="GO:0008703">
    <property type="term" value="F:5-amino-6-(5-phosphoribosylamino)uracil reductase activity"/>
    <property type="evidence" value="ECO:0007669"/>
    <property type="project" value="InterPro"/>
</dbReference>
<protein>
    <recommendedName>
        <fullName evidence="1">Bacterial bifunctional deaminase-reductase C-terminal domain-containing protein</fullName>
    </recommendedName>
</protein>
<evidence type="ECO:0000313" key="2">
    <source>
        <dbReference type="EMBL" id="TCC43423.1"/>
    </source>
</evidence>
<sequence length="178" mass="19028">MRLIESTYISLDGMVTGDAFWGAQQGFQGDAHNQHAAALLETADALLLGRQTYDVFATSWPERSGELADLINPLPKYVASRTLTEATWNTEVLQGDGVEAVAELKKSREGTLLKYGTGSFSRALVEAGLLDELRLWVHPFVAGSGESLLAGISPTQLALAAVTEVGNGVVVLTYAPKH</sequence>
<dbReference type="PANTHER" id="PTHR38011">
    <property type="entry name" value="DIHYDROFOLATE REDUCTASE FAMILY PROTEIN (AFU_ORTHOLOGUE AFUA_8G06820)"/>
    <property type="match status" value="1"/>
</dbReference>